<dbReference type="PROSITE" id="PS51257">
    <property type="entry name" value="PROKAR_LIPOPROTEIN"/>
    <property type="match status" value="1"/>
</dbReference>
<accession>A0ABS1HK50</accession>
<sequence>MKVLNSIIVLIIISIGLSCDSDDDTINKTCEEKIIVSSETYLNAPDDHLNINAVRIEGNCLIIDFGSSGCDGSTWELKLLDADVILESYPPQRNIRLSLKNMELCDAYFSKEIAYDISELQVGGNKVILNIKGYDEKVLYEY</sequence>
<proteinExistence type="predicted"/>
<comment type="caution">
    <text evidence="1">The sequence shown here is derived from an EMBL/GenBank/DDBJ whole genome shotgun (WGS) entry which is preliminary data.</text>
</comment>
<dbReference type="EMBL" id="JAENRR010000026">
    <property type="protein sequence ID" value="MBK3518058.1"/>
    <property type="molecule type" value="Genomic_DNA"/>
</dbReference>
<name>A0ABS1HK50_9BACT</name>
<organism evidence="1 2">
    <name type="scientific">Carboxylicivirga marina</name>
    <dbReference type="NCBI Taxonomy" id="2800988"/>
    <lineage>
        <taxon>Bacteria</taxon>
        <taxon>Pseudomonadati</taxon>
        <taxon>Bacteroidota</taxon>
        <taxon>Bacteroidia</taxon>
        <taxon>Marinilabiliales</taxon>
        <taxon>Marinilabiliaceae</taxon>
        <taxon>Carboxylicivirga</taxon>
    </lineage>
</organism>
<dbReference type="RefSeq" id="WP_200465286.1">
    <property type="nucleotide sequence ID" value="NZ_JAENRR010000026.1"/>
</dbReference>
<reference evidence="1 2" key="1">
    <citation type="submission" date="2021-01" db="EMBL/GenBank/DDBJ databases">
        <title>Carboxyliciviraga sp.nov., isolated from coastal sediments.</title>
        <authorList>
            <person name="Lu D."/>
            <person name="Zhang T."/>
        </authorList>
    </citation>
    <scope>NUCLEOTIDE SEQUENCE [LARGE SCALE GENOMIC DNA]</scope>
    <source>
        <strain evidence="1 2">N1Y132</strain>
    </source>
</reference>
<evidence type="ECO:0008006" key="3">
    <source>
        <dbReference type="Google" id="ProtNLM"/>
    </source>
</evidence>
<protein>
    <recommendedName>
        <fullName evidence="3">DUF306 domain-containing protein</fullName>
    </recommendedName>
</protein>
<keyword evidence="2" id="KW-1185">Reference proteome</keyword>
<dbReference type="Proteomes" id="UP000605676">
    <property type="component" value="Unassembled WGS sequence"/>
</dbReference>
<gene>
    <name evidence="1" type="ORF">JIV24_12000</name>
</gene>
<evidence type="ECO:0000313" key="1">
    <source>
        <dbReference type="EMBL" id="MBK3518058.1"/>
    </source>
</evidence>
<evidence type="ECO:0000313" key="2">
    <source>
        <dbReference type="Proteomes" id="UP000605676"/>
    </source>
</evidence>